<organism evidence="2 3">
    <name type="scientific">Leptolyngbya foveolarum</name>
    <dbReference type="NCBI Taxonomy" id="47253"/>
    <lineage>
        <taxon>Bacteria</taxon>
        <taxon>Bacillati</taxon>
        <taxon>Cyanobacteriota</taxon>
        <taxon>Cyanophyceae</taxon>
        <taxon>Leptolyngbyales</taxon>
        <taxon>Leptolyngbyaceae</taxon>
        <taxon>Leptolyngbya group</taxon>
        <taxon>Leptolyngbya</taxon>
    </lineage>
</organism>
<protein>
    <submittedName>
        <fullName evidence="2">Excinuclease ABC subunit C</fullName>
    </submittedName>
</protein>
<reference evidence="3" key="1">
    <citation type="submission" date="2018-04" db="EMBL/GenBank/DDBJ databases">
        <authorList>
            <person name="Cornet L."/>
        </authorList>
    </citation>
    <scope>NUCLEOTIDE SEQUENCE [LARGE SCALE GENOMIC DNA]</scope>
</reference>
<dbReference type="Pfam" id="PF01541">
    <property type="entry name" value="GIY-YIG"/>
    <property type="match status" value="1"/>
</dbReference>
<evidence type="ECO:0000313" key="3">
    <source>
        <dbReference type="Proteomes" id="UP000249354"/>
    </source>
</evidence>
<dbReference type="AlphaFoldDB" id="A0A2W4U6I6"/>
<feature type="domain" description="GIY-YIG" evidence="1">
    <location>
        <begin position="39"/>
        <end position="118"/>
    </location>
</feature>
<dbReference type="InterPro" id="IPR035901">
    <property type="entry name" value="GIY-YIG_endonuc_sf"/>
</dbReference>
<evidence type="ECO:0000259" key="1">
    <source>
        <dbReference type="PROSITE" id="PS50164"/>
    </source>
</evidence>
<name>A0A2W4U6I6_9CYAN</name>
<gene>
    <name evidence="2" type="ORF">DCF25_13450</name>
</gene>
<accession>A0A2W4U6I6</accession>
<proteinExistence type="predicted"/>
<dbReference type="CDD" id="cd00719">
    <property type="entry name" value="GIY-YIG_SF"/>
    <property type="match status" value="1"/>
</dbReference>
<dbReference type="Gene3D" id="3.40.1440.10">
    <property type="entry name" value="GIY-YIG endonuclease"/>
    <property type="match status" value="1"/>
</dbReference>
<dbReference type="Proteomes" id="UP000249354">
    <property type="component" value="Unassembled WGS sequence"/>
</dbReference>
<evidence type="ECO:0000313" key="2">
    <source>
        <dbReference type="EMBL" id="PZO15664.1"/>
    </source>
</evidence>
<sequence>MDDAVEAINAEALRILKLLDERPFDECCPLTREFVELPPSPGIYAVKHKTQGILYIGKSGSVRGRFKGGHKALGWAFMDRLNPDNVRIAVVTLSLQWIRLSLQLEQIIIRQLLPPYNVRVT</sequence>
<comment type="caution">
    <text evidence="2">The sequence shown here is derived from an EMBL/GenBank/DDBJ whole genome shotgun (WGS) entry which is preliminary data.</text>
</comment>
<dbReference type="SUPFAM" id="SSF82771">
    <property type="entry name" value="GIY-YIG endonuclease"/>
    <property type="match status" value="1"/>
</dbReference>
<dbReference type="EMBL" id="QBMC01000090">
    <property type="protein sequence ID" value="PZO15664.1"/>
    <property type="molecule type" value="Genomic_DNA"/>
</dbReference>
<dbReference type="InterPro" id="IPR000305">
    <property type="entry name" value="GIY-YIG_endonuc"/>
</dbReference>
<dbReference type="PROSITE" id="PS50164">
    <property type="entry name" value="GIY_YIG"/>
    <property type="match status" value="1"/>
</dbReference>
<reference evidence="2 3" key="2">
    <citation type="submission" date="2018-06" db="EMBL/GenBank/DDBJ databases">
        <title>Metagenomic assembly of (sub)arctic Cyanobacteria and their associated microbiome from non-axenic cultures.</title>
        <authorList>
            <person name="Baurain D."/>
        </authorList>
    </citation>
    <scope>NUCLEOTIDE SEQUENCE [LARGE SCALE GENOMIC DNA]</scope>
    <source>
        <strain evidence="2">ULC129bin1</strain>
    </source>
</reference>